<keyword evidence="6 8" id="KW-0326">Glycosidase</keyword>
<dbReference type="GO" id="GO:0005975">
    <property type="term" value="P:carbohydrate metabolic process"/>
    <property type="evidence" value="ECO:0007669"/>
    <property type="project" value="InterPro"/>
</dbReference>
<keyword evidence="7" id="KW-0961">Cell wall biogenesis/degradation</keyword>
<dbReference type="InterPro" id="IPR011050">
    <property type="entry name" value="Pectin_lyase_fold/virulence"/>
</dbReference>
<dbReference type="EMBL" id="BKCJ010006013">
    <property type="protein sequence ID" value="GEU69867.1"/>
    <property type="molecule type" value="Genomic_DNA"/>
</dbReference>
<dbReference type="InterPro" id="IPR012334">
    <property type="entry name" value="Pectin_lyas_fold"/>
</dbReference>
<dbReference type="InterPro" id="IPR000743">
    <property type="entry name" value="Glyco_hydro_28"/>
</dbReference>
<sequence length="175" mass="19645">MNGPRLLGFAGKDDGRTKINVSLIRFGYVIPNLDTWSLWLTGLTHDSTNVEIKDATVTISDDCISIVSNSSKVTVTRIACDPGHEISLGKSGTCDQVYDRSIHEAFLSNAKSGLRIKTWQEGTGFVRNVEYENVWMMNVSHPIIFDQYYCESSKAYPIKVRITQRPILFWHEAAG</sequence>
<evidence type="ECO:0000256" key="3">
    <source>
        <dbReference type="ARBA" id="ARBA00022512"/>
    </source>
</evidence>
<evidence type="ECO:0000256" key="7">
    <source>
        <dbReference type="ARBA" id="ARBA00023316"/>
    </source>
</evidence>
<comment type="caution">
    <text evidence="9">The sequence shown here is derived from an EMBL/GenBank/DDBJ whole genome shotgun (WGS) entry which is preliminary data.</text>
</comment>
<evidence type="ECO:0000256" key="8">
    <source>
        <dbReference type="RuleBase" id="RU361169"/>
    </source>
</evidence>
<evidence type="ECO:0000256" key="1">
    <source>
        <dbReference type="ARBA" id="ARBA00004191"/>
    </source>
</evidence>
<dbReference type="SUPFAM" id="SSF51126">
    <property type="entry name" value="Pectin lyase-like"/>
    <property type="match status" value="1"/>
</dbReference>
<proteinExistence type="inferred from homology"/>
<evidence type="ECO:0000256" key="4">
    <source>
        <dbReference type="ARBA" id="ARBA00022525"/>
    </source>
</evidence>
<evidence type="ECO:0000256" key="2">
    <source>
        <dbReference type="ARBA" id="ARBA00008834"/>
    </source>
</evidence>
<comment type="subcellular location">
    <subcellularLocation>
        <location evidence="1">Secreted</location>
        <location evidence="1">Cell wall</location>
    </subcellularLocation>
</comment>
<keyword evidence="4" id="KW-0964">Secreted</keyword>
<organism evidence="9">
    <name type="scientific">Tanacetum cinerariifolium</name>
    <name type="common">Dalmatian daisy</name>
    <name type="synonym">Chrysanthemum cinerariifolium</name>
    <dbReference type="NCBI Taxonomy" id="118510"/>
    <lineage>
        <taxon>Eukaryota</taxon>
        <taxon>Viridiplantae</taxon>
        <taxon>Streptophyta</taxon>
        <taxon>Embryophyta</taxon>
        <taxon>Tracheophyta</taxon>
        <taxon>Spermatophyta</taxon>
        <taxon>Magnoliopsida</taxon>
        <taxon>eudicotyledons</taxon>
        <taxon>Gunneridae</taxon>
        <taxon>Pentapetalae</taxon>
        <taxon>asterids</taxon>
        <taxon>campanulids</taxon>
        <taxon>Asterales</taxon>
        <taxon>Asteraceae</taxon>
        <taxon>Asteroideae</taxon>
        <taxon>Anthemideae</taxon>
        <taxon>Anthemidinae</taxon>
        <taxon>Tanacetum</taxon>
    </lineage>
</organism>
<accession>A0A6L2M9G2</accession>
<evidence type="ECO:0000313" key="9">
    <source>
        <dbReference type="EMBL" id="GEU69867.1"/>
    </source>
</evidence>
<keyword evidence="5 8" id="KW-0378">Hydrolase</keyword>
<name>A0A6L2M9G2_TANCI</name>
<comment type="similarity">
    <text evidence="2 8">Belongs to the glycosyl hydrolase 28 family.</text>
</comment>
<reference evidence="9" key="1">
    <citation type="journal article" date="2019" name="Sci. Rep.">
        <title>Draft genome of Tanacetum cinerariifolium, the natural source of mosquito coil.</title>
        <authorList>
            <person name="Yamashiro T."/>
            <person name="Shiraishi A."/>
            <person name="Satake H."/>
            <person name="Nakayama K."/>
        </authorList>
    </citation>
    <scope>NUCLEOTIDE SEQUENCE</scope>
</reference>
<evidence type="ECO:0000256" key="5">
    <source>
        <dbReference type="ARBA" id="ARBA00022801"/>
    </source>
</evidence>
<protein>
    <submittedName>
        <fullName evidence="9">Probable polygalacturonase At1g80170</fullName>
    </submittedName>
</protein>
<dbReference type="GO" id="GO:0004650">
    <property type="term" value="F:polygalacturonase activity"/>
    <property type="evidence" value="ECO:0007669"/>
    <property type="project" value="InterPro"/>
</dbReference>
<dbReference type="GO" id="GO:0071555">
    <property type="term" value="P:cell wall organization"/>
    <property type="evidence" value="ECO:0007669"/>
    <property type="project" value="UniProtKB-KW"/>
</dbReference>
<evidence type="ECO:0000256" key="6">
    <source>
        <dbReference type="ARBA" id="ARBA00023295"/>
    </source>
</evidence>
<dbReference type="Gene3D" id="2.160.20.10">
    <property type="entry name" value="Single-stranded right-handed beta-helix, Pectin lyase-like"/>
    <property type="match status" value="1"/>
</dbReference>
<keyword evidence="3" id="KW-0134">Cell wall</keyword>
<dbReference type="Pfam" id="PF00295">
    <property type="entry name" value="Glyco_hydro_28"/>
    <property type="match status" value="1"/>
</dbReference>
<gene>
    <name evidence="9" type="ORF">Tci_041845</name>
</gene>
<dbReference type="PANTHER" id="PTHR31375">
    <property type="match status" value="1"/>
</dbReference>
<dbReference type="AlphaFoldDB" id="A0A6L2M9G2"/>